<evidence type="ECO:0000256" key="1">
    <source>
        <dbReference type="PROSITE-ProRule" id="PRU00520"/>
    </source>
</evidence>
<dbReference type="InterPro" id="IPR001792">
    <property type="entry name" value="Acylphosphatase-like_dom"/>
</dbReference>
<name>A0AAJ0BUP8_9PEZI</name>
<dbReference type="RefSeq" id="XP_060280809.1">
    <property type="nucleotide sequence ID" value="XM_060428670.1"/>
</dbReference>
<dbReference type="PROSITE" id="PS51160">
    <property type="entry name" value="ACYLPHOSPHATASE_3"/>
    <property type="match status" value="1"/>
</dbReference>
<evidence type="ECO:0000259" key="3">
    <source>
        <dbReference type="PROSITE" id="PS51160"/>
    </source>
</evidence>
<comment type="similarity">
    <text evidence="2">Belongs to the acylphosphatase family.</text>
</comment>
<dbReference type="PANTHER" id="PTHR47268">
    <property type="entry name" value="ACYLPHOSPHATASE"/>
    <property type="match status" value="1"/>
</dbReference>
<dbReference type="EMBL" id="MU839019">
    <property type="protein sequence ID" value="KAK1764596.1"/>
    <property type="molecule type" value="Genomic_DNA"/>
</dbReference>
<dbReference type="EC" id="3.6.1.7" evidence="1"/>
<comment type="catalytic activity">
    <reaction evidence="1">
        <text>an acyl phosphate + H2O = a carboxylate + phosphate + H(+)</text>
        <dbReference type="Rhea" id="RHEA:14965"/>
        <dbReference type="ChEBI" id="CHEBI:15377"/>
        <dbReference type="ChEBI" id="CHEBI:15378"/>
        <dbReference type="ChEBI" id="CHEBI:29067"/>
        <dbReference type="ChEBI" id="CHEBI:43474"/>
        <dbReference type="ChEBI" id="CHEBI:59918"/>
        <dbReference type="EC" id="3.6.1.7"/>
    </reaction>
</comment>
<protein>
    <recommendedName>
        <fullName evidence="1">acylphosphatase</fullName>
        <ecNumber evidence="1">3.6.1.7</ecNumber>
    </recommendedName>
</protein>
<gene>
    <name evidence="4" type="ORF">QBC33DRAFT_546537</name>
</gene>
<reference evidence="4" key="1">
    <citation type="submission" date="2023-06" db="EMBL/GenBank/DDBJ databases">
        <title>Genome-scale phylogeny and comparative genomics of the fungal order Sordariales.</title>
        <authorList>
            <consortium name="Lawrence Berkeley National Laboratory"/>
            <person name="Hensen N."/>
            <person name="Bonometti L."/>
            <person name="Westerberg I."/>
            <person name="Brannstrom I.O."/>
            <person name="Guillou S."/>
            <person name="Cros-Aarteil S."/>
            <person name="Calhoun S."/>
            <person name="Haridas S."/>
            <person name="Kuo A."/>
            <person name="Mondo S."/>
            <person name="Pangilinan J."/>
            <person name="Riley R."/>
            <person name="Labutti K."/>
            <person name="Andreopoulos B."/>
            <person name="Lipzen A."/>
            <person name="Chen C."/>
            <person name="Yanf M."/>
            <person name="Daum C."/>
            <person name="Ng V."/>
            <person name="Clum A."/>
            <person name="Steindorff A."/>
            <person name="Ohm R."/>
            <person name="Martin F."/>
            <person name="Silar P."/>
            <person name="Natvig D."/>
            <person name="Lalanne C."/>
            <person name="Gautier V."/>
            <person name="Ament-Velasquez S.L."/>
            <person name="Kruys A."/>
            <person name="Hutchinson M.I."/>
            <person name="Powell A.J."/>
            <person name="Barry K."/>
            <person name="Miller A.N."/>
            <person name="Grigoriev I.V."/>
            <person name="Debuchy R."/>
            <person name="Gladieux P."/>
            <person name="Thoren M.H."/>
            <person name="Johannesson H."/>
        </authorList>
    </citation>
    <scope>NUCLEOTIDE SEQUENCE</scope>
    <source>
        <strain evidence="4">8032-3</strain>
    </source>
</reference>
<proteinExistence type="inferred from homology"/>
<dbReference type="GO" id="GO:0003998">
    <property type="term" value="F:acylphosphatase activity"/>
    <property type="evidence" value="ECO:0007669"/>
    <property type="project" value="UniProtKB-EC"/>
</dbReference>
<dbReference type="AlphaFoldDB" id="A0AAJ0BUP8"/>
<sequence>MSKRVYFLAHGGVVQGVGFRYFVQKKAVEYHVTGWVRNTDDNKVEGEAQGNADSVSQFLKHVDDGPRHAHVVRLDKKDLDIIDGEDRFQVRH</sequence>
<comment type="caution">
    <text evidence="4">The sequence shown here is derived from an EMBL/GenBank/DDBJ whole genome shotgun (WGS) entry which is preliminary data.</text>
</comment>
<evidence type="ECO:0000313" key="4">
    <source>
        <dbReference type="EMBL" id="KAK1764596.1"/>
    </source>
</evidence>
<feature type="domain" description="Acylphosphatase-like" evidence="3">
    <location>
        <begin position="4"/>
        <end position="92"/>
    </location>
</feature>
<dbReference type="InterPro" id="IPR020456">
    <property type="entry name" value="Acylphosphatase"/>
</dbReference>
<dbReference type="SUPFAM" id="SSF54975">
    <property type="entry name" value="Acylphosphatase/BLUF domain-like"/>
    <property type="match status" value="1"/>
</dbReference>
<dbReference type="Gene3D" id="3.30.70.100">
    <property type="match status" value="1"/>
</dbReference>
<dbReference type="PANTHER" id="PTHR47268:SF4">
    <property type="entry name" value="ACYLPHOSPHATASE"/>
    <property type="match status" value="1"/>
</dbReference>
<keyword evidence="5" id="KW-1185">Reference proteome</keyword>
<evidence type="ECO:0000256" key="2">
    <source>
        <dbReference type="RuleBase" id="RU004168"/>
    </source>
</evidence>
<evidence type="ECO:0000313" key="5">
    <source>
        <dbReference type="Proteomes" id="UP001244011"/>
    </source>
</evidence>
<dbReference type="InterPro" id="IPR036046">
    <property type="entry name" value="Acylphosphatase-like_dom_sf"/>
</dbReference>
<dbReference type="Proteomes" id="UP001244011">
    <property type="component" value="Unassembled WGS sequence"/>
</dbReference>
<feature type="active site" evidence="1">
    <location>
        <position position="38"/>
    </location>
</feature>
<accession>A0AAJ0BUP8</accession>
<dbReference type="Pfam" id="PF00708">
    <property type="entry name" value="Acylphosphatase"/>
    <property type="match status" value="1"/>
</dbReference>
<feature type="active site" evidence="1">
    <location>
        <position position="20"/>
    </location>
</feature>
<keyword evidence="1" id="KW-0378">Hydrolase</keyword>
<organism evidence="4 5">
    <name type="scientific">Phialemonium atrogriseum</name>
    <dbReference type="NCBI Taxonomy" id="1093897"/>
    <lineage>
        <taxon>Eukaryota</taxon>
        <taxon>Fungi</taxon>
        <taxon>Dikarya</taxon>
        <taxon>Ascomycota</taxon>
        <taxon>Pezizomycotina</taxon>
        <taxon>Sordariomycetes</taxon>
        <taxon>Sordariomycetidae</taxon>
        <taxon>Cephalothecales</taxon>
        <taxon>Cephalothecaceae</taxon>
        <taxon>Phialemonium</taxon>
    </lineage>
</organism>
<dbReference type="GeneID" id="85311857"/>